<feature type="domain" description="CBS" evidence="10">
    <location>
        <begin position="98"/>
        <end position="159"/>
    </location>
</feature>
<dbReference type="Gene3D" id="3.10.580.10">
    <property type="entry name" value="CBS-domain"/>
    <property type="match status" value="1"/>
</dbReference>
<evidence type="ECO:0000256" key="2">
    <source>
        <dbReference type="ARBA" id="ARBA00009749"/>
    </source>
</evidence>
<evidence type="ECO:0000256" key="6">
    <source>
        <dbReference type="ARBA" id="ARBA00022989"/>
    </source>
</evidence>
<accession>A0A016XH71</accession>
<dbReference type="eggNOG" id="COG2239">
    <property type="taxonomic scope" value="Bacteria"/>
</dbReference>
<dbReference type="CDD" id="cd04606">
    <property type="entry name" value="CBS_pair_Mg_transporter"/>
    <property type="match status" value="1"/>
</dbReference>
<dbReference type="Pfam" id="PF01769">
    <property type="entry name" value="MgtE"/>
    <property type="match status" value="1"/>
</dbReference>
<reference evidence="11 12" key="1">
    <citation type="submission" date="2014-02" db="EMBL/GenBank/DDBJ databases">
        <title>Draft Genome of Hylemonella gracilis isolated from the Niagara River.</title>
        <authorList>
            <person name="Pawlowski D.R."/>
            <person name="Koudelka G.B."/>
        </authorList>
    </citation>
    <scope>NUCLEOTIDE SEQUENCE [LARGE SCALE GENOMIC DNA]</scope>
    <source>
        <strain evidence="11 12">Niagara R</strain>
    </source>
</reference>
<feature type="domain" description="CBS" evidence="10">
    <location>
        <begin position="161"/>
        <end position="217"/>
    </location>
</feature>
<feature type="transmembrane region" description="Helical" evidence="9">
    <location>
        <begin position="244"/>
        <end position="263"/>
    </location>
</feature>
<evidence type="ECO:0000256" key="5">
    <source>
        <dbReference type="ARBA" id="ARBA00022842"/>
    </source>
</evidence>
<comment type="caution">
    <text evidence="11">The sequence shown here is derived from an EMBL/GenBank/DDBJ whole genome shotgun (WGS) entry which is preliminary data.</text>
</comment>
<name>A0A016XH71_9BURK</name>
<evidence type="ECO:0000256" key="8">
    <source>
        <dbReference type="PROSITE-ProRule" id="PRU00703"/>
    </source>
</evidence>
<dbReference type="PANTHER" id="PTHR41394">
    <property type="entry name" value="MAGNESIUM TRANSPORTER MGTE"/>
    <property type="match status" value="1"/>
</dbReference>
<evidence type="ECO:0000256" key="3">
    <source>
        <dbReference type="ARBA" id="ARBA00022448"/>
    </source>
</evidence>
<dbReference type="GO" id="GO:0008324">
    <property type="term" value="F:monoatomic cation transmembrane transporter activity"/>
    <property type="evidence" value="ECO:0007669"/>
    <property type="project" value="InterPro"/>
</dbReference>
<evidence type="ECO:0000313" key="12">
    <source>
        <dbReference type="Proteomes" id="UP000023268"/>
    </source>
</evidence>
<keyword evidence="7 9" id="KW-0472">Membrane</keyword>
<feature type="transmembrane region" description="Helical" evidence="9">
    <location>
        <begin position="348"/>
        <end position="375"/>
    </location>
</feature>
<dbReference type="EMBL" id="JEMG01000001">
    <property type="protein sequence ID" value="EYC51191.1"/>
    <property type="molecule type" value="Genomic_DNA"/>
</dbReference>
<dbReference type="InterPro" id="IPR046342">
    <property type="entry name" value="CBS_dom_sf"/>
</dbReference>
<dbReference type="SUPFAM" id="SSF54631">
    <property type="entry name" value="CBS-domain pair"/>
    <property type="match status" value="1"/>
</dbReference>
<organism evidence="11 12">
    <name type="scientific">Hylemonella gracilis str. Niagara R</name>
    <dbReference type="NCBI Taxonomy" id="1458275"/>
    <lineage>
        <taxon>Bacteria</taxon>
        <taxon>Pseudomonadati</taxon>
        <taxon>Pseudomonadota</taxon>
        <taxon>Betaproteobacteria</taxon>
        <taxon>Burkholderiales</taxon>
        <taxon>Comamonadaceae</taxon>
        <taxon>Hylemonella</taxon>
    </lineage>
</organism>
<evidence type="ECO:0000256" key="9">
    <source>
        <dbReference type="SAM" id="Phobius"/>
    </source>
</evidence>
<comment type="similarity">
    <text evidence="2">Belongs to the SLC41A transporter family.</text>
</comment>
<keyword evidence="6 9" id="KW-1133">Transmembrane helix</keyword>
<dbReference type="Gene3D" id="1.10.357.20">
    <property type="entry name" value="SLC41 divalent cation transporters, integral membrane domain"/>
    <property type="match status" value="1"/>
</dbReference>
<dbReference type="RefSeq" id="WP_035607148.1">
    <property type="nucleotide sequence ID" value="NZ_JEMG01000001.1"/>
</dbReference>
<evidence type="ECO:0000256" key="7">
    <source>
        <dbReference type="ARBA" id="ARBA00023136"/>
    </source>
</evidence>
<evidence type="ECO:0000256" key="4">
    <source>
        <dbReference type="ARBA" id="ARBA00022692"/>
    </source>
</evidence>
<dbReference type="AlphaFoldDB" id="A0A016XH71"/>
<dbReference type="SUPFAM" id="SSF161093">
    <property type="entry name" value="MgtE membrane domain-like"/>
    <property type="match status" value="1"/>
</dbReference>
<dbReference type="Proteomes" id="UP000023268">
    <property type="component" value="Unassembled WGS sequence"/>
</dbReference>
<dbReference type="InterPro" id="IPR036739">
    <property type="entry name" value="SLC41_membr_dom_sf"/>
</dbReference>
<keyword evidence="5" id="KW-0460">Magnesium</keyword>
<dbReference type="STRING" id="1458275.AZ34_08905"/>
<feature type="transmembrane region" description="Helical" evidence="9">
    <location>
        <begin position="316"/>
        <end position="336"/>
    </location>
</feature>
<proteinExistence type="inferred from homology"/>
<evidence type="ECO:0000259" key="10">
    <source>
        <dbReference type="PROSITE" id="PS51371"/>
    </source>
</evidence>
<sequence length="412" mass="44773">MDHHHTSETAMDAGQRRAGLRTAIAQRDDQEAAKLLRDEAPSLSSELLLELHPGRSTAILDLFPEDYAERVRAAAPPIHVRQWARNRSHPEGSVGRLMDPVYAVFPLQLTVGETIERLRELIKQAFITYGFIVDEAGRLRGVITMRDLLFADHDQTLDAVMIPSPFSLNAQMPLAEAMKVVLSRHYPVYPVCDGQGRLVGLVRGQVLFEEQNFEISAQPASMVGVEEERLTTPWQRCLKLRHPWLQFNLLTAFLAAAVVGIFQETLNQLVILALFLPVLAGQSGNTGCQALAVTLRGLTLGEVRPGRERALVAKEAWLGLLNGLLVGLVSAVGMYVTAASQHNPAALWLAVAILLAMIGSCVVSGISGAMIPLTLKRLGADPATASSIFLTTATDVASMGLFLGLATVLILW</sequence>
<dbReference type="PANTHER" id="PTHR41394:SF5">
    <property type="entry name" value="SLC41A_MGTE INTEGRAL MEMBRANE DOMAIN-CONTAINING PROTEIN"/>
    <property type="match status" value="1"/>
</dbReference>
<protein>
    <submittedName>
        <fullName evidence="11">Magnesium transporter</fullName>
    </submittedName>
</protein>
<feature type="transmembrane region" description="Helical" evidence="9">
    <location>
        <begin position="387"/>
        <end position="411"/>
    </location>
</feature>
<keyword evidence="8" id="KW-0129">CBS domain</keyword>
<dbReference type="GO" id="GO:0016020">
    <property type="term" value="C:membrane"/>
    <property type="evidence" value="ECO:0007669"/>
    <property type="project" value="UniProtKB-SubCell"/>
</dbReference>
<dbReference type="InterPro" id="IPR006667">
    <property type="entry name" value="SLC41_membr_dom"/>
</dbReference>
<dbReference type="PROSITE" id="PS51371">
    <property type="entry name" value="CBS"/>
    <property type="match status" value="2"/>
</dbReference>
<evidence type="ECO:0000313" key="11">
    <source>
        <dbReference type="EMBL" id="EYC51191.1"/>
    </source>
</evidence>
<evidence type="ECO:0000256" key="1">
    <source>
        <dbReference type="ARBA" id="ARBA00004141"/>
    </source>
</evidence>
<dbReference type="OrthoDB" id="9790355at2"/>
<gene>
    <name evidence="11" type="ORF">AZ34_08905</name>
</gene>
<comment type="subcellular location">
    <subcellularLocation>
        <location evidence="1">Membrane</location>
        <topology evidence="1">Multi-pass membrane protein</topology>
    </subcellularLocation>
</comment>
<dbReference type="InterPro" id="IPR000644">
    <property type="entry name" value="CBS_dom"/>
</dbReference>
<keyword evidence="4 9" id="KW-0812">Transmembrane</keyword>
<keyword evidence="3" id="KW-0813">Transport</keyword>
<dbReference type="Pfam" id="PF00571">
    <property type="entry name" value="CBS"/>
    <property type="match status" value="2"/>
</dbReference>